<name>A0A8H4JJI0_9HYPO</name>
<evidence type="ECO:0000313" key="2">
    <source>
        <dbReference type="Proteomes" id="UP000536711"/>
    </source>
</evidence>
<accession>A0A8H4JJI0</accession>
<dbReference type="OrthoDB" id="5076294at2759"/>
<dbReference type="AlphaFoldDB" id="A0A8H4JJI0"/>
<evidence type="ECO:0000313" key="1">
    <source>
        <dbReference type="EMBL" id="KAF4430507.1"/>
    </source>
</evidence>
<organism evidence="1 2">
    <name type="scientific">Fusarium acutatum</name>
    <dbReference type="NCBI Taxonomy" id="78861"/>
    <lineage>
        <taxon>Eukaryota</taxon>
        <taxon>Fungi</taxon>
        <taxon>Dikarya</taxon>
        <taxon>Ascomycota</taxon>
        <taxon>Pezizomycotina</taxon>
        <taxon>Sordariomycetes</taxon>
        <taxon>Hypocreomycetidae</taxon>
        <taxon>Hypocreales</taxon>
        <taxon>Nectriaceae</taxon>
        <taxon>Fusarium</taxon>
        <taxon>Fusarium fujikuroi species complex</taxon>
    </lineage>
</organism>
<gene>
    <name evidence="1" type="ORF">FACUT_8873</name>
</gene>
<sequence length="250" mass="28107">MASLVPINPKDITAKYHGLTGKLILHAKGKIPGFFLTPFFEQDVWEGGLRFAVKAYSGGFAKLPDEKDVEFDFELPILLPIPNFNNKSVLVETAFGTSEIDIKYPEWAHPPEGIVMSLQATGDDTAATTSNSDNKLANPTTIYPPKDFYLSDKGTLEIIALVPTPLKSLVNIDFNPEFIKLVATSYEGGFIKWTIAWAKIPDHNNDPQHVNVIITIKPEVEITIWPPPPHPRFIQPYLIHRMWMLKDQEE</sequence>
<protein>
    <submittedName>
        <fullName evidence="1">Uncharacterized protein</fullName>
    </submittedName>
</protein>
<proteinExistence type="predicted"/>
<dbReference type="EMBL" id="JAADJF010000253">
    <property type="protein sequence ID" value="KAF4430507.1"/>
    <property type="molecule type" value="Genomic_DNA"/>
</dbReference>
<reference evidence="1 2" key="1">
    <citation type="submission" date="2020-01" db="EMBL/GenBank/DDBJ databases">
        <title>Identification and distribution of gene clusters putatively required for synthesis of sphingolipid metabolism inhibitors in phylogenetically diverse species of the filamentous fungus Fusarium.</title>
        <authorList>
            <person name="Kim H.-S."/>
            <person name="Busman M."/>
            <person name="Brown D.W."/>
            <person name="Divon H."/>
            <person name="Uhlig S."/>
            <person name="Proctor R.H."/>
        </authorList>
    </citation>
    <scope>NUCLEOTIDE SEQUENCE [LARGE SCALE GENOMIC DNA]</scope>
    <source>
        <strain evidence="1 2">NRRL 13308</strain>
    </source>
</reference>
<dbReference type="Proteomes" id="UP000536711">
    <property type="component" value="Unassembled WGS sequence"/>
</dbReference>
<comment type="caution">
    <text evidence="1">The sequence shown here is derived from an EMBL/GenBank/DDBJ whole genome shotgun (WGS) entry which is preliminary data.</text>
</comment>
<keyword evidence="2" id="KW-1185">Reference proteome</keyword>